<dbReference type="Gene3D" id="3.90.1200.10">
    <property type="match status" value="1"/>
</dbReference>
<sequence>MSSTQDNSNRIGSVLQAYGLEAQFLEKRDCVYKVYARSGNYILKEIPAKVGLDFVRNIHFMAQKGFQRLVPVFPTLDGRYGVLDGTTLYYLMPFVMNERLEERQEKMDKMLKELARLHLLSVKEETVSKEDREHHFQVLDGEWEKENDFLETFLKECEEEWYPSPFQLQFLTFYLDVSQALKYARNKLEEWFEESKENEKVRTVLVHGKVNLDHFLFDEKGLGFFTSFERSVYGSPSHDLLPFIYQVVDTPMKPHEDLLFALQSYFSHFPLKKEELLLFQAYLAHPGKLTTVVQQYHAKEHRRNEMKYVQRLQNSYWRLKNIEYIVMRLEEIEKQKEEQNG</sequence>
<dbReference type="Gene3D" id="3.30.200.20">
    <property type="entry name" value="Phosphorylase Kinase, domain 1"/>
    <property type="match status" value="1"/>
</dbReference>
<dbReference type="NCBIfam" id="TIGR02904">
    <property type="entry name" value="spore_ysxE"/>
    <property type="match status" value="1"/>
</dbReference>
<feature type="domain" description="Aminoglycoside phosphotransferase" evidence="1">
    <location>
        <begin position="32"/>
        <end position="244"/>
    </location>
</feature>
<gene>
    <name evidence="2" type="primary">ysxE</name>
    <name evidence="2" type="ORF">G8O30_08875</name>
</gene>
<evidence type="ECO:0000313" key="3">
    <source>
        <dbReference type="Proteomes" id="UP000593626"/>
    </source>
</evidence>
<dbReference type="RefSeq" id="WP_239671739.1">
    <property type="nucleotide sequence ID" value="NZ_CP049742.1"/>
</dbReference>
<dbReference type="GO" id="GO:0042601">
    <property type="term" value="C:endospore-forming forespore"/>
    <property type="evidence" value="ECO:0007669"/>
    <property type="project" value="TreeGrafter"/>
</dbReference>
<name>A0A7S8CBT3_9BACI</name>
<evidence type="ECO:0000259" key="1">
    <source>
        <dbReference type="Pfam" id="PF01636"/>
    </source>
</evidence>
<dbReference type="AlphaFoldDB" id="A0A7S8CBT3"/>
<proteinExistence type="predicted"/>
<keyword evidence="2" id="KW-0167">Capsid protein</keyword>
<dbReference type="EMBL" id="CP049742">
    <property type="protein sequence ID" value="QPC47071.1"/>
    <property type="molecule type" value="Genomic_DNA"/>
</dbReference>
<reference evidence="2 3" key="1">
    <citation type="submission" date="2019-07" db="EMBL/GenBank/DDBJ databases">
        <title>Genome sequence of 2 isolates from Red Sea Mangroves.</title>
        <authorList>
            <person name="Sefrji F."/>
            <person name="Michoud G."/>
            <person name="Merlino G."/>
            <person name="Daffonchio D."/>
        </authorList>
    </citation>
    <scope>NUCLEOTIDE SEQUENCE [LARGE SCALE GENOMIC DNA]</scope>
    <source>
        <strain evidence="2 3">R1DC41</strain>
    </source>
</reference>
<evidence type="ECO:0000313" key="2">
    <source>
        <dbReference type="EMBL" id="QPC47071.1"/>
    </source>
</evidence>
<keyword evidence="3" id="KW-1185">Reference proteome</keyword>
<protein>
    <submittedName>
        <fullName evidence="2">Spore coat protein YsxE</fullName>
    </submittedName>
</protein>
<dbReference type="InterPro" id="IPR011009">
    <property type="entry name" value="Kinase-like_dom_sf"/>
</dbReference>
<dbReference type="PANTHER" id="PTHR39179">
    <property type="entry name" value="SPORE COAT PROTEIN I"/>
    <property type="match status" value="1"/>
</dbReference>
<accession>A0A7S8CBT3</accession>
<dbReference type="KEGG" id="mcui:G8O30_08875"/>
<dbReference type="SUPFAM" id="SSF56112">
    <property type="entry name" value="Protein kinase-like (PK-like)"/>
    <property type="match status" value="1"/>
</dbReference>
<organism evidence="2 3">
    <name type="scientific">Mangrovibacillus cuniculi</name>
    <dbReference type="NCBI Taxonomy" id="2593652"/>
    <lineage>
        <taxon>Bacteria</taxon>
        <taxon>Bacillati</taxon>
        <taxon>Bacillota</taxon>
        <taxon>Bacilli</taxon>
        <taxon>Bacillales</taxon>
        <taxon>Bacillaceae</taxon>
        <taxon>Mangrovibacillus</taxon>
    </lineage>
</organism>
<dbReference type="Proteomes" id="UP000593626">
    <property type="component" value="Chromosome"/>
</dbReference>
<dbReference type="InterPro" id="IPR002575">
    <property type="entry name" value="Aminoglycoside_PTrfase"/>
</dbReference>
<dbReference type="Pfam" id="PF01636">
    <property type="entry name" value="APH"/>
    <property type="match status" value="1"/>
</dbReference>
<keyword evidence="2" id="KW-0946">Virion</keyword>
<dbReference type="InterPro" id="IPR047175">
    <property type="entry name" value="CotS-like"/>
</dbReference>
<dbReference type="PANTHER" id="PTHR39179:SF3">
    <property type="entry name" value="COTS-RELATED PROTEIN"/>
    <property type="match status" value="1"/>
</dbReference>
<dbReference type="InterPro" id="IPR014253">
    <property type="entry name" value="Spore_coat_YsxE"/>
</dbReference>